<dbReference type="InterPro" id="IPR051571">
    <property type="entry name" value="N-CoR_corepressor"/>
</dbReference>
<dbReference type="PANTHER" id="PTHR13992:SF39">
    <property type="entry name" value="SMRTER, ISOFORM G"/>
    <property type="match status" value="1"/>
</dbReference>
<dbReference type="GO" id="GO:0006357">
    <property type="term" value="P:regulation of transcription by RNA polymerase II"/>
    <property type="evidence" value="ECO:0007669"/>
    <property type="project" value="TreeGrafter"/>
</dbReference>
<evidence type="ECO:0008006" key="4">
    <source>
        <dbReference type="Google" id="ProtNLM"/>
    </source>
</evidence>
<evidence type="ECO:0000256" key="1">
    <source>
        <dbReference type="SAM" id="Coils"/>
    </source>
</evidence>
<keyword evidence="3" id="KW-1185">Reference proteome</keyword>
<comment type="caution">
    <text evidence="2">The sequence shown here is derived from an EMBL/GenBank/DDBJ whole genome shotgun (WGS) entry which is preliminary data.</text>
</comment>
<keyword evidence="1" id="KW-0175">Coiled coil</keyword>
<organism evidence="2 3">
    <name type="scientific">Paramecium sonneborni</name>
    <dbReference type="NCBI Taxonomy" id="65129"/>
    <lineage>
        <taxon>Eukaryota</taxon>
        <taxon>Sar</taxon>
        <taxon>Alveolata</taxon>
        <taxon>Ciliophora</taxon>
        <taxon>Intramacronucleata</taxon>
        <taxon>Oligohymenophorea</taxon>
        <taxon>Peniculida</taxon>
        <taxon>Parameciidae</taxon>
        <taxon>Paramecium</taxon>
    </lineage>
</organism>
<evidence type="ECO:0000313" key="3">
    <source>
        <dbReference type="Proteomes" id="UP000692954"/>
    </source>
</evidence>
<dbReference type="Proteomes" id="UP000692954">
    <property type="component" value="Unassembled WGS sequence"/>
</dbReference>
<protein>
    <recommendedName>
        <fullName evidence="4">Chorein N-terminal domain-containing protein</fullName>
    </recommendedName>
</protein>
<dbReference type="EMBL" id="CAJJDN010000115">
    <property type="protein sequence ID" value="CAD8117933.1"/>
    <property type="molecule type" value="Genomic_DNA"/>
</dbReference>
<name>A0A8S1QQM2_9CILI</name>
<proteinExistence type="predicted"/>
<sequence length="2173" mass="258009">MAKDIEEYFIKRLQSYLLEYLQDFSQNNMAKFSLGISSNIVLKNLCIKKQALLNFKFPLYIIDGKIDQITLNMPLNYKKQQPEIIIDGIDLLVCTIQEANKFANNKDHQTQGIENLKKHKLKLWEEQMAKYFEKLSPPNWIQKIVDGIYNNLTITIKQFNFRFFNHSIFGYETILRIKFDAQIKATDKDFKQLFNNDLNCTYKLIEIKKLSISFKNDLFNKLQKKEDQMILTPIDIEIKYMINRNYEQLTQPIQILQILIKSPIIIQLNKNQKDYLIKLNETLQCQEVIQDNFHLRPIKEIQKASYSEWWKYLIKSTILKQKIKKLDLSYSSKKLVLMKRYIELYKRKQTIILVPWLSSWTTKDESKIAKCEDELSLKDLLKYREWAFQEIRIEAKRYYNSSKDGQNKQSVKPLLEIWTNTINNQNSFKDHTKRNDDIPIELELDEKISLYEILERDKTNVLQSYLKGENNHPDQIKIQFTLEIHSIFILLFEQRISNYVKYTPENTKIFQFCQCKYHIRLLKQTNYSRKKSRQSSYNNSFNQVYQETQKINEDKSFQTAKIVDSFYEDIEDLNGVGSIISQSSNSSDQCNSFELKQTNDQLYHQKFVLMINFIGIRVPLYIYQNGTIQTPSIKKSKDIQYRMYIGDIRIIAPGMLLKVMEEQDSLINIQSPLVSGINQQASHLKHLSSLQIQQQQQTNIHKKKSQIKYSDFFNEIFEISITNDSQQFLNSELCYQLLGEFLKQNLMGNVKSFLDEYEKDKNNFQDFTLEQYKSYNKYFDDRQEQEDYCFIHISRQQYVEKKWELIRNAAISSSEKDKNNHWVQCDNNDKSLFIQNAHSKLIEIIRRVLFIPFIEEYGEILLPICIQNLKEKLTFPTIQSLKEQDICTVTICLSLSGEQSEYRIVSNNHKHKGIQKDKTIPIQQAPLNEIIILFKPFQTLISTKTVSSILNFIKYEKQEIFQSPSYKQCKADQKLLECVVKSKPLNKEMQNKNQWKFSLQMEGKQKIKIVSDSISGKIKTELKIQFKNLNIQTVNLDDKEYQNYLTEFYQSNKDAFILQQRYYFIKKVSIEQILIGHKYFSIDYKYYNEEMRNYEKQIQLFKNGKEQLNSPSSHQKNTNQQRQFQFSHQIKHSATLNQDQKIQQNQPKNKISGIKSYILKSQFILFQLDSLIKNHPLLTDKKIYIQFPWLDLQINDSQICFIELLMILNKSFDKGKQQKFMENKYSMSKDSLIRAELQLLLNEHKKQKKDCKHCIIKYRKSIYLSNIIFGVMPKMNNDINLFTLFEIENKLIDQKKIKDRFKSLQQQQLKEKKRIDGIRIQFSSTPKSRNSICYITLIEMPLFIITHDKGYFKDTIAIHCQKTPQSSDASHQNSMYKLEQVSIQHPQLERNKSLKQMRSKQQSFEQYSQDEIDERNSDINYIIFQPSLLVQNSHLLSDKLDDKFIFYCRNQEKEMFNQEFIIYDDKEKDLMQQSNNLSSIYYQTPIYLLYYCNRPLKSQMLSCVIDDYQTDKNSKIKLFFGIDNIKVIFTNQFATNNLITIIKNILTIKNIQENAYNLINKDLIKQQREKLQFKQNPLKLLDDLIVCALIQNIYLQSNETFFKLSQLRAFIQVNLMGNIKGNSLLKRSSQSQKNRQSVISNEEDQVIRCNFIKFNFNQVSQVDIKTIIVKKQKEELRLSVDEIQISIMGRQKENLLVMPGKETGTSYALHITLLFQNSYPIIKLQIEQAKIILSQQKIQDLLIAINSFYLINIEESISLKQHLLKFIFLQELFINEYREKSFAINLFAKNPNNQKTPYKYAIELYVDSLIIKLQDLEQDFFAFQFHQIQIKKKNQTNLELSLSQIEMKPHNINNEQILYQNLIEPIDNQQPFIFKLENQVLYIKNVKFYLISRYIKELEAFQQRIEEILEKNLDELKEKYQKDFDLQLQIKQEEDFLKEKDNFNYKISIQNSQLIIPETSLGSNQIIIKFDKASLKLKKQKINLRMPDFIDDLLFESNNENLLIDYQEKNQGDGEFFVVNINGNFDNVQVNYWFSEGLNNGQLLFADKIQPIIDFPSFDQKCGQIPWKFKDAYKLIVYNLKMSLDFGKLLKLQSLLNKNIDEKSPLFKFNRSLLQKVNFEIKLIESSFSFTRFNQGEPEKLIQIKEQAKVYKQKARLSKNFSTHQSSKRESMS</sequence>
<dbReference type="PANTHER" id="PTHR13992">
    <property type="entry name" value="NUCLEAR RECEPTOR CO-REPRESSOR RELATED NCOR"/>
    <property type="match status" value="1"/>
</dbReference>
<reference evidence="2" key="1">
    <citation type="submission" date="2021-01" db="EMBL/GenBank/DDBJ databases">
        <authorList>
            <consortium name="Genoscope - CEA"/>
            <person name="William W."/>
        </authorList>
    </citation>
    <scope>NUCLEOTIDE SEQUENCE</scope>
</reference>
<gene>
    <name evidence="2" type="ORF">PSON_ATCC_30995.1.T1150126</name>
</gene>
<evidence type="ECO:0000313" key="2">
    <source>
        <dbReference type="EMBL" id="CAD8117933.1"/>
    </source>
</evidence>
<accession>A0A8S1QQM2</accession>
<feature type="coiled-coil region" evidence="1">
    <location>
        <begin position="1891"/>
        <end position="1919"/>
    </location>
</feature>
<dbReference type="OrthoDB" id="293538at2759"/>
<dbReference type="GO" id="GO:0000785">
    <property type="term" value="C:chromatin"/>
    <property type="evidence" value="ECO:0007669"/>
    <property type="project" value="TreeGrafter"/>
</dbReference>